<dbReference type="PRINTS" id="PR00147">
    <property type="entry name" value="DNAPHOTLYASE"/>
</dbReference>
<comment type="similarity">
    <text evidence="1 7">Belongs to the DNA photolyase class-1 family.</text>
</comment>
<comment type="caution">
    <text evidence="10">The sequence shown here is derived from an EMBL/GenBank/DDBJ whole genome shotgun (WGS) entry which is preliminary data.</text>
</comment>
<dbReference type="PANTHER" id="PTHR11455">
    <property type="entry name" value="CRYPTOCHROME"/>
    <property type="match status" value="1"/>
</dbReference>
<feature type="region of interest" description="Disordered" evidence="8">
    <location>
        <begin position="569"/>
        <end position="703"/>
    </location>
</feature>
<evidence type="ECO:0000256" key="4">
    <source>
        <dbReference type="ARBA" id="ARBA00022991"/>
    </source>
</evidence>
<dbReference type="InterPro" id="IPR002081">
    <property type="entry name" value="Cryptochrome/DNA_photolyase_1"/>
</dbReference>
<comment type="cofactor">
    <cofactor evidence="7">
        <name>(6R)-5,10-methylene-5,6,7,8-tetrahydrofolate</name>
        <dbReference type="ChEBI" id="CHEBI:15636"/>
    </cofactor>
    <text evidence="7">Binds 1 5,10-methenyltetrahydrofolate (MTHF) per subunit.</text>
</comment>
<accession>A0AA39X6J1</accession>
<feature type="site" description="Electron transfer via tryptophanyl radical" evidence="6">
    <location>
        <position position="478"/>
    </location>
</feature>
<dbReference type="AlphaFoldDB" id="A0AA39X6J1"/>
<dbReference type="Pfam" id="PF00875">
    <property type="entry name" value="DNA_photolyase"/>
    <property type="match status" value="1"/>
</dbReference>
<evidence type="ECO:0000256" key="5">
    <source>
        <dbReference type="PIRSR" id="PIRSR602081-1"/>
    </source>
</evidence>
<comment type="function">
    <text evidence="7">May have a photoreceptor function.</text>
</comment>
<dbReference type="InterPro" id="IPR036155">
    <property type="entry name" value="Crypto/Photolyase_N_sf"/>
</dbReference>
<dbReference type="Proteomes" id="UP001174934">
    <property type="component" value="Unassembled WGS sequence"/>
</dbReference>
<comment type="cofactor">
    <cofactor evidence="5 7">
        <name>FAD</name>
        <dbReference type="ChEBI" id="CHEBI:57692"/>
    </cofactor>
    <text evidence="5 7">Binds 1 FAD per subunit.</text>
</comment>
<dbReference type="GO" id="GO:0071949">
    <property type="term" value="F:FAD binding"/>
    <property type="evidence" value="ECO:0007669"/>
    <property type="project" value="TreeGrafter"/>
</dbReference>
<reference evidence="10" key="1">
    <citation type="submission" date="2023-06" db="EMBL/GenBank/DDBJ databases">
        <title>Genome-scale phylogeny and comparative genomics of the fungal order Sordariales.</title>
        <authorList>
            <consortium name="Lawrence Berkeley National Laboratory"/>
            <person name="Hensen N."/>
            <person name="Bonometti L."/>
            <person name="Westerberg I."/>
            <person name="Brannstrom I.O."/>
            <person name="Guillou S."/>
            <person name="Cros-Aarteil S."/>
            <person name="Calhoun S."/>
            <person name="Haridas S."/>
            <person name="Kuo A."/>
            <person name="Mondo S."/>
            <person name="Pangilinan J."/>
            <person name="Riley R."/>
            <person name="LaButti K."/>
            <person name="Andreopoulos B."/>
            <person name="Lipzen A."/>
            <person name="Chen C."/>
            <person name="Yanf M."/>
            <person name="Daum C."/>
            <person name="Ng V."/>
            <person name="Clum A."/>
            <person name="Steindorff A."/>
            <person name="Ohm R."/>
            <person name="Martin F."/>
            <person name="Silar P."/>
            <person name="Natvig D."/>
            <person name="Lalanne C."/>
            <person name="Gautier V."/>
            <person name="Ament-velasquez S.L."/>
            <person name="Kruys A."/>
            <person name="Hutchinson M.I."/>
            <person name="Powell A.J."/>
            <person name="Barry K."/>
            <person name="Miller A.N."/>
            <person name="Grigoriev I.V."/>
            <person name="Debuchy R."/>
            <person name="Gladieux P."/>
            <person name="Thoren M.H."/>
            <person name="Johannesson H."/>
        </authorList>
    </citation>
    <scope>NUCLEOTIDE SEQUENCE</scope>
    <source>
        <strain evidence="10">SMH3391-2</strain>
    </source>
</reference>
<proteinExistence type="inferred from homology"/>
<keyword evidence="2 5" id="KW-0285">Flavoprotein</keyword>
<feature type="compositionally biased region" description="Basic residues" evidence="8">
    <location>
        <begin position="569"/>
        <end position="578"/>
    </location>
</feature>
<dbReference type="EMBL" id="JAULSR010000002">
    <property type="protein sequence ID" value="KAK0628217.1"/>
    <property type="molecule type" value="Genomic_DNA"/>
</dbReference>
<feature type="binding site" evidence="5">
    <location>
        <position position="286"/>
    </location>
    <ligand>
        <name>FAD</name>
        <dbReference type="ChEBI" id="CHEBI:57692"/>
    </ligand>
</feature>
<feature type="domain" description="Photolyase/cryptochrome alpha/beta" evidence="9">
    <location>
        <begin position="5"/>
        <end position="165"/>
    </location>
</feature>
<evidence type="ECO:0000256" key="1">
    <source>
        <dbReference type="ARBA" id="ARBA00005862"/>
    </source>
</evidence>
<dbReference type="Gene3D" id="3.40.50.620">
    <property type="entry name" value="HUPs"/>
    <property type="match status" value="1"/>
</dbReference>
<evidence type="ECO:0000256" key="7">
    <source>
        <dbReference type="RuleBase" id="RU367151"/>
    </source>
</evidence>
<dbReference type="InterPro" id="IPR014133">
    <property type="entry name" value="Cry_DASH"/>
</dbReference>
<evidence type="ECO:0000313" key="10">
    <source>
        <dbReference type="EMBL" id="KAK0628217.1"/>
    </source>
</evidence>
<feature type="binding site" evidence="5">
    <location>
        <begin position="299"/>
        <end position="303"/>
    </location>
    <ligand>
        <name>FAD</name>
        <dbReference type="ChEBI" id="CHEBI:57692"/>
    </ligand>
</feature>
<gene>
    <name evidence="10" type="ORF">B0T17DRAFT_490795</name>
</gene>
<feature type="compositionally biased region" description="Gly residues" evidence="8">
    <location>
        <begin position="634"/>
        <end position="679"/>
    </location>
</feature>
<feature type="site" description="Electron transfer via tryptophanyl radical" evidence="6">
    <location>
        <position position="455"/>
    </location>
</feature>
<keyword evidence="4 7" id="KW-0157">Chromophore</keyword>
<dbReference type="NCBIfam" id="TIGR02765">
    <property type="entry name" value="crypto_DASH"/>
    <property type="match status" value="1"/>
</dbReference>
<organism evidence="10 11">
    <name type="scientific">Bombardia bombarda</name>
    <dbReference type="NCBI Taxonomy" id="252184"/>
    <lineage>
        <taxon>Eukaryota</taxon>
        <taxon>Fungi</taxon>
        <taxon>Dikarya</taxon>
        <taxon>Ascomycota</taxon>
        <taxon>Pezizomycotina</taxon>
        <taxon>Sordariomycetes</taxon>
        <taxon>Sordariomycetidae</taxon>
        <taxon>Sordariales</taxon>
        <taxon>Lasiosphaeriaceae</taxon>
        <taxon>Bombardia</taxon>
    </lineage>
</organism>
<feature type="binding site" evidence="5">
    <location>
        <begin position="468"/>
        <end position="470"/>
    </location>
    <ligand>
        <name>FAD</name>
        <dbReference type="ChEBI" id="CHEBI:57692"/>
    </ligand>
</feature>
<dbReference type="SUPFAM" id="SSF48173">
    <property type="entry name" value="Cryptochrome/photolyase FAD-binding domain"/>
    <property type="match status" value="1"/>
</dbReference>
<keyword evidence="3 5" id="KW-0274">FAD</keyword>
<evidence type="ECO:0000259" key="9">
    <source>
        <dbReference type="PROSITE" id="PS51645"/>
    </source>
</evidence>
<dbReference type="Gene3D" id="1.25.40.80">
    <property type="match status" value="1"/>
</dbReference>
<feature type="site" description="Electron transfer via tryptophanyl radical" evidence="6">
    <location>
        <position position="386"/>
    </location>
</feature>
<evidence type="ECO:0000313" key="11">
    <source>
        <dbReference type="Proteomes" id="UP001174934"/>
    </source>
</evidence>
<evidence type="ECO:0000256" key="3">
    <source>
        <dbReference type="ARBA" id="ARBA00022827"/>
    </source>
</evidence>
<dbReference type="InterPro" id="IPR014729">
    <property type="entry name" value="Rossmann-like_a/b/a_fold"/>
</dbReference>
<keyword evidence="11" id="KW-1185">Reference proteome</keyword>
<dbReference type="GO" id="GO:0003684">
    <property type="term" value="F:damaged DNA binding"/>
    <property type="evidence" value="ECO:0007669"/>
    <property type="project" value="TreeGrafter"/>
</dbReference>
<dbReference type="InterPro" id="IPR005101">
    <property type="entry name" value="Cryptochr/Photolyase_FAD-bd"/>
</dbReference>
<dbReference type="GO" id="GO:0000719">
    <property type="term" value="P:photoreactive repair"/>
    <property type="evidence" value="ECO:0007669"/>
    <property type="project" value="TreeGrafter"/>
</dbReference>
<dbReference type="GO" id="GO:0003904">
    <property type="term" value="F:deoxyribodipyrimidine photo-lyase activity"/>
    <property type="evidence" value="ECO:0007669"/>
    <property type="project" value="TreeGrafter"/>
</dbReference>
<dbReference type="SUPFAM" id="SSF52425">
    <property type="entry name" value="Cryptochrome/photolyase, N-terminal domain"/>
    <property type="match status" value="1"/>
</dbReference>
<name>A0AA39X6J1_9PEZI</name>
<evidence type="ECO:0000256" key="2">
    <source>
        <dbReference type="ARBA" id="ARBA00022630"/>
    </source>
</evidence>
<dbReference type="Gene3D" id="1.10.579.10">
    <property type="entry name" value="DNA Cyclobutane Dipyrimidine Photolyase, subunit A, domain 3"/>
    <property type="match status" value="1"/>
</dbReference>
<feature type="compositionally biased region" description="Polar residues" evidence="8">
    <location>
        <begin position="687"/>
        <end position="703"/>
    </location>
</feature>
<evidence type="ECO:0000256" key="6">
    <source>
        <dbReference type="PIRSR" id="PIRSR602081-2"/>
    </source>
</evidence>
<sequence length="703" mass="76837">MTDSNIVVYLVRGDLRVGDNPITHELATSPDHGFTHALPTYIIPANQVEVSGLIQDGSESPFPEARSLVGGYWRNGPHRVKFLAESVSNLKTSLEALGSGLAIRVGMVGDVVRNLVSGLTDQNQKVGAVWMVDLEGSEEKRDQEAVASFCKQAGMDFKLWTDEKYFIDDRDVGLKSHKDVPDVFTDYRKSKEPLRELPRAVLPTPEKGSLPPFPDNSVIPGQSPPFVIPETRQELIEALVKPVKNFLEALPEFPERATSAHPFEGGETAAHDRLNHLILSDGMKNYKNTRNGLIGTEFSTKLSAFLALGCITARQIHHALLGYEDGTNTAFKDADGYGAGESEGTAGIRFELLWRDYMRLCHQKFGDKIFRLQGFKSYVDEKKPKWKFPVKENAEPDQDPDPDTISKMLSRFVAGTTGMGLIDASQRELIHTGYTSNRARQNVASFFAKHLGIDWRYGAEWYEMLLVDYDVSSNWANWQYVAGVGNDPRGDLRIFNPVKQAFDYDKDGSYVRSWVPELSKLEKLENVFQAWTASEEDLKAAGLQDNIMVTNPIKKIKFSVEGKPVKLSKRPFFRRRGQQGRGAGPVSPGGSEGKDGVGGGSDDGQGHNNHHETSGGGGEKTQRIPYRTNDRGGSPRGGGRGGGGSSSYRGGQRGYLSGSGGGRGGGQGRPRGGGGGRFGGPPATIQAGGQQPQQNHAQLQTDV</sequence>
<dbReference type="PROSITE" id="PS51645">
    <property type="entry name" value="PHR_CRY_ALPHA_BETA"/>
    <property type="match status" value="1"/>
</dbReference>
<dbReference type="PANTHER" id="PTHR11455:SF22">
    <property type="entry name" value="CRYPTOCHROME DASH"/>
    <property type="match status" value="1"/>
</dbReference>
<dbReference type="InterPro" id="IPR036134">
    <property type="entry name" value="Crypto/Photolyase_FAD-like_sf"/>
</dbReference>
<protein>
    <recommendedName>
        <fullName evidence="7">Cryptochrome DASH</fullName>
    </recommendedName>
</protein>
<evidence type="ECO:0000256" key="8">
    <source>
        <dbReference type="SAM" id="MobiDB-lite"/>
    </source>
</evidence>
<dbReference type="Pfam" id="PF03441">
    <property type="entry name" value="FAD_binding_7"/>
    <property type="match status" value="1"/>
</dbReference>
<dbReference type="InterPro" id="IPR006050">
    <property type="entry name" value="DNA_photolyase_N"/>
</dbReference>